<dbReference type="PaxDb" id="589924-Ferp_2092"/>
<name>D3S0G0_FERPA</name>
<reference evidence="2" key="1">
    <citation type="submission" date="2010-02" db="EMBL/GenBank/DDBJ databases">
        <title>Complete sequence of Ferroglobus placidus DSM 10642.</title>
        <authorList>
            <consortium name="US DOE Joint Genome Institute"/>
            <person name="Lucas S."/>
            <person name="Copeland A."/>
            <person name="Lapidus A."/>
            <person name="Cheng J.-F."/>
            <person name="Bruce D."/>
            <person name="Goodwin L."/>
            <person name="Pitluck S."/>
            <person name="Saunders E."/>
            <person name="Brettin T."/>
            <person name="Detter J.C."/>
            <person name="Han C."/>
            <person name="Tapia R."/>
            <person name="Larimer F."/>
            <person name="Land M."/>
            <person name="Hauser L."/>
            <person name="Kyrpides N."/>
            <person name="Ivanova N."/>
            <person name="Holmes D."/>
            <person name="Lovley D."/>
            <person name="Kyrpides N."/>
            <person name="Anderson I.J."/>
            <person name="Woyke T."/>
        </authorList>
    </citation>
    <scope>NUCLEOTIDE SEQUENCE [LARGE SCALE GENOMIC DNA]</scope>
    <source>
        <strain evidence="2">DSM 10642 / AEDII12DO</strain>
    </source>
</reference>
<dbReference type="NCBIfam" id="TIGR00736">
    <property type="entry name" value="nifR3_rel_arch"/>
    <property type="match status" value="1"/>
</dbReference>
<dbReference type="InterPro" id="IPR005270">
    <property type="entry name" value="tRNA_dU_NifR3-rel"/>
</dbReference>
<dbReference type="eggNOG" id="arCOG00605">
    <property type="taxonomic scope" value="Archaea"/>
</dbReference>
<dbReference type="AlphaFoldDB" id="D3S0G0"/>
<protein>
    <submittedName>
        <fullName evidence="1">TIM-barrel protein</fullName>
    </submittedName>
</protein>
<dbReference type="EMBL" id="CP001899">
    <property type="protein sequence ID" value="ADC66223.1"/>
    <property type="molecule type" value="Genomic_DNA"/>
</dbReference>
<accession>D3S0G0</accession>
<dbReference type="KEGG" id="fpl:Ferp_2092"/>
<dbReference type="Proteomes" id="UP000002613">
    <property type="component" value="Chromosome"/>
</dbReference>
<keyword evidence="2" id="KW-1185">Reference proteome</keyword>
<dbReference type="Gene3D" id="3.20.20.70">
    <property type="entry name" value="Aldolase class I"/>
    <property type="match status" value="1"/>
</dbReference>
<dbReference type="InterPro" id="IPR013785">
    <property type="entry name" value="Aldolase_TIM"/>
</dbReference>
<proteinExistence type="predicted"/>
<reference evidence="1 2" key="2">
    <citation type="journal article" date="2011" name="Stand. Genomic Sci.">
        <title>Complete genome sequence of Ferroglobus placidus AEDII12DO.</title>
        <authorList>
            <person name="Anderson I."/>
            <person name="Risso C."/>
            <person name="Holmes D."/>
            <person name="Lucas S."/>
            <person name="Copeland A."/>
            <person name="Lapidus A."/>
            <person name="Cheng J.F."/>
            <person name="Bruce D."/>
            <person name="Goodwin L."/>
            <person name="Pitluck S."/>
            <person name="Saunders E."/>
            <person name="Brettin T."/>
            <person name="Detter J.C."/>
            <person name="Han C."/>
            <person name="Tapia R."/>
            <person name="Larimer F."/>
            <person name="Land M."/>
            <person name="Hauser L."/>
            <person name="Woyke T."/>
            <person name="Lovley D."/>
            <person name="Kyrpides N."/>
            <person name="Ivanova N."/>
        </authorList>
    </citation>
    <scope>NUCLEOTIDE SEQUENCE [LARGE SCALE GENOMIC DNA]</scope>
    <source>
        <strain evidence="2">DSM 10642 / AEDII12DO</strain>
    </source>
</reference>
<evidence type="ECO:0000313" key="1">
    <source>
        <dbReference type="EMBL" id="ADC66223.1"/>
    </source>
</evidence>
<evidence type="ECO:0000313" key="2">
    <source>
        <dbReference type="Proteomes" id="UP000002613"/>
    </source>
</evidence>
<dbReference type="HOGENOM" id="CLU_1118194_0_0_2"/>
<dbReference type="STRING" id="589924.Ferp_2092"/>
<organism evidence="1 2">
    <name type="scientific">Ferroglobus placidus (strain DSM 10642 / AEDII12DO)</name>
    <dbReference type="NCBI Taxonomy" id="589924"/>
    <lineage>
        <taxon>Archaea</taxon>
        <taxon>Methanobacteriati</taxon>
        <taxon>Methanobacteriota</taxon>
        <taxon>Archaeoglobi</taxon>
        <taxon>Archaeoglobales</taxon>
        <taxon>Archaeoglobaceae</taxon>
        <taxon>Ferroglobus</taxon>
    </lineage>
</organism>
<dbReference type="SUPFAM" id="SSF51395">
    <property type="entry name" value="FMN-linked oxidoreductases"/>
    <property type="match status" value="1"/>
</dbReference>
<sequence>MAGINNSNFVKKFKVGLAVLGGFNADKKANEAALKSLKRGRREFVFENPLKEIEKELVSALDSYGKIAVNVRASSIDGYVSVAKICEEYDVLLEINAHCRQPEFMEIGAGQSLLFNQEKLLNIVEKCSKYCDVSVKIRGGLNLDYSSLSEKLFSSAFILHVDAMIPGGGADYNLIKEISAFGNVIGNNSVKDINTARKMIESGAKLVSLARAVIKNERIFDELLEDDILSLPIEVI</sequence>
<gene>
    <name evidence="1" type="ordered locus">Ferp_2092</name>
</gene>